<evidence type="ECO:0000256" key="2">
    <source>
        <dbReference type="ARBA" id="ARBA00022692"/>
    </source>
</evidence>
<evidence type="ECO:0000313" key="8">
    <source>
        <dbReference type="Proteomes" id="UP000034050"/>
    </source>
</evidence>
<feature type="domain" description="O-antigen ligase-related" evidence="6">
    <location>
        <begin position="197"/>
        <end position="328"/>
    </location>
</feature>
<dbReference type="STRING" id="1618446.UV61_C0008G0007"/>
<evidence type="ECO:0000313" key="7">
    <source>
        <dbReference type="EMBL" id="KKS86554.1"/>
    </source>
</evidence>
<protein>
    <recommendedName>
        <fullName evidence="6">O-antigen ligase-related domain-containing protein</fullName>
    </recommendedName>
</protein>
<dbReference type="InterPro" id="IPR007016">
    <property type="entry name" value="O-antigen_ligase-rel_domated"/>
</dbReference>
<evidence type="ECO:0000256" key="3">
    <source>
        <dbReference type="ARBA" id="ARBA00022989"/>
    </source>
</evidence>
<feature type="transmembrane region" description="Helical" evidence="5">
    <location>
        <begin position="316"/>
        <end position="336"/>
    </location>
</feature>
<feature type="transmembrane region" description="Helical" evidence="5">
    <location>
        <begin position="78"/>
        <end position="97"/>
    </location>
</feature>
<feature type="transmembrane region" description="Helical" evidence="5">
    <location>
        <begin position="109"/>
        <end position="127"/>
    </location>
</feature>
<name>A0A0G1CM18_9BACT</name>
<dbReference type="EMBL" id="LCFD01000008">
    <property type="protein sequence ID" value="KKS86554.1"/>
    <property type="molecule type" value="Genomic_DNA"/>
</dbReference>
<keyword evidence="2 5" id="KW-0812">Transmembrane</keyword>
<evidence type="ECO:0000259" key="6">
    <source>
        <dbReference type="Pfam" id="PF04932"/>
    </source>
</evidence>
<feature type="transmembrane region" description="Helical" evidence="5">
    <location>
        <begin position="50"/>
        <end position="66"/>
    </location>
</feature>
<feature type="transmembrane region" description="Helical" evidence="5">
    <location>
        <begin position="232"/>
        <end position="253"/>
    </location>
</feature>
<feature type="transmembrane region" description="Helical" evidence="5">
    <location>
        <begin position="348"/>
        <end position="375"/>
    </location>
</feature>
<keyword evidence="4 5" id="KW-0472">Membrane</keyword>
<dbReference type="InterPro" id="IPR051533">
    <property type="entry name" value="WaaL-like"/>
</dbReference>
<feature type="transmembrane region" description="Helical" evidence="5">
    <location>
        <begin position="195"/>
        <end position="220"/>
    </location>
</feature>
<accession>A0A0G1CM18</accession>
<dbReference type="PANTHER" id="PTHR37422:SF13">
    <property type="entry name" value="LIPOPOLYSACCHARIDE BIOSYNTHESIS PROTEIN PA4999-RELATED"/>
    <property type="match status" value="1"/>
</dbReference>
<evidence type="ECO:0000256" key="5">
    <source>
        <dbReference type="SAM" id="Phobius"/>
    </source>
</evidence>
<organism evidence="7 8">
    <name type="scientific">Candidatus Gottesmanbacteria bacterium GW2011_GWB1_43_11</name>
    <dbReference type="NCBI Taxonomy" id="1618446"/>
    <lineage>
        <taxon>Bacteria</taxon>
        <taxon>Candidatus Gottesmaniibacteriota</taxon>
    </lineage>
</organism>
<sequence length="388" mass="43347">MWISLSGSYLFAIKHGKLEVVETAIVGFLLFGLPLVVFPIGVTQFEIPKVFLAELAIFLLLLLKLLKLKKITWDWLSWLPVRLIGLIIGLSLIHLLFFSTQTTLFGNIFRLQGIFPLWLLLILALTSREIKLTIIPANLPLVVLIAVAGSVILFGTNSAGRAVGFLGEPNALAATAIFLWPWIYFQQPTTFTWKKVLACVCVIFVLILSGSRSGVIAFVIQLTLLVLMKRFTLAKSALVALGLFGLSLFLPLWERNLVFENRAEVWMTAWWAGWKNPILGNGFGNIESALRASAISLTNNLRFQYVDSSHNLLLDWWVQGGIIGVGLLLSLIFISFRKFIDHKKPLELVLILGLLTVMQFNPVSVVTLVGFWWLLGQGFKRDTPEVSS</sequence>
<comment type="caution">
    <text evidence="7">The sequence shown here is derived from an EMBL/GenBank/DDBJ whole genome shotgun (WGS) entry which is preliminary data.</text>
</comment>
<dbReference type="Pfam" id="PF04932">
    <property type="entry name" value="Wzy_C"/>
    <property type="match status" value="1"/>
</dbReference>
<dbReference type="Proteomes" id="UP000034050">
    <property type="component" value="Unassembled WGS sequence"/>
</dbReference>
<dbReference type="GO" id="GO:0016020">
    <property type="term" value="C:membrane"/>
    <property type="evidence" value="ECO:0007669"/>
    <property type="project" value="UniProtKB-SubCell"/>
</dbReference>
<reference evidence="7 8" key="1">
    <citation type="journal article" date="2015" name="Nature">
        <title>rRNA introns, odd ribosomes, and small enigmatic genomes across a large radiation of phyla.</title>
        <authorList>
            <person name="Brown C.T."/>
            <person name="Hug L.A."/>
            <person name="Thomas B.C."/>
            <person name="Sharon I."/>
            <person name="Castelle C.J."/>
            <person name="Singh A."/>
            <person name="Wilkins M.J."/>
            <person name="Williams K.H."/>
            <person name="Banfield J.F."/>
        </authorList>
    </citation>
    <scope>NUCLEOTIDE SEQUENCE [LARGE SCALE GENOMIC DNA]</scope>
</reference>
<comment type="subcellular location">
    <subcellularLocation>
        <location evidence="1">Membrane</location>
        <topology evidence="1">Multi-pass membrane protein</topology>
    </subcellularLocation>
</comment>
<feature type="transmembrane region" description="Helical" evidence="5">
    <location>
        <begin position="162"/>
        <end position="183"/>
    </location>
</feature>
<evidence type="ECO:0000256" key="1">
    <source>
        <dbReference type="ARBA" id="ARBA00004141"/>
    </source>
</evidence>
<keyword evidence="3 5" id="KW-1133">Transmembrane helix</keyword>
<proteinExistence type="predicted"/>
<dbReference type="PANTHER" id="PTHR37422">
    <property type="entry name" value="TEICHURONIC ACID BIOSYNTHESIS PROTEIN TUAE"/>
    <property type="match status" value="1"/>
</dbReference>
<feature type="transmembrane region" description="Helical" evidence="5">
    <location>
        <begin position="20"/>
        <end position="38"/>
    </location>
</feature>
<dbReference type="AlphaFoldDB" id="A0A0G1CM18"/>
<gene>
    <name evidence="7" type="ORF">UV61_C0008G0007</name>
</gene>
<feature type="transmembrane region" description="Helical" evidence="5">
    <location>
        <begin position="133"/>
        <end position="155"/>
    </location>
</feature>
<evidence type="ECO:0000256" key="4">
    <source>
        <dbReference type="ARBA" id="ARBA00023136"/>
    </source>
</evidence>